<dbReference type="PANTHER" id="PTHR45458">
    <property type="entry name" value="SHORT-CHAIN DEHYDROGENASE/REDUCTASE SDR"/>
    <property type="match status" value="1"/>
</dbReference>
<keyword evidence="2" id="KW-1185">Reference proteome</keyword>
<dbReference type="Proteomes" id="UP000190092">
    <property type="component" value="Unassembled WGS sequence"/>
</dbReference>
<dbReference type="PANTHER" id="PTHR45458:SF1">
    <property type="entry name" value="SHORT CHAIN DEHYDROGENASE"/>
    <property type="match status" value="1"/>
</dbReference>
<dbReference type="RefSeq" id="WP_085932385.1">
    <property type="nucleotide sequence ID" value="NZ_FUWJ01000001.1"/>
</dbReference>
<dbReference type="GO" id="GO:0016616">
    <property type="term" value="F:oxidoreductase activity, acting on the CH-OH group of donors, NAD or NADP as acceptor"/>
    <property type="evidence" value="ECO:0007669"/>
    <property type="project" value="TreeGrafter"/>
</dbReference>
<dbReference type="CDD" id="cd05325">
    <property type="entry name" value="carb_red_sniffer_like_SDR_c"/>
    <property type="match status" value="1"/>
</dbReference>
<sequence>MSTVLITGAARGLGLDFTKQYAAKGWKVLACARKPDALKGIAGDVHHYPLEVTDYGAVKALAAKLADEPIDVLICNAGVGGEGGADAQTLGTLRPDVWRTVFEVNTLAPLMMAEAFADHVARSSQRKLIAISSTLGSIANNTGGRYFYRASKTALNMEWSCLAKDLESKGVICVALHPGWVQTDMGGPTATLTIEQSVPAMVKVIDGLKPSDNGRFLQYDGAELPW</sequence>
<dbReference type="OrthoDB" id="9785826at2"/>
<name>A0A1T4K355_9HYPH</name>
<dbReference type="Gene3D" id="3.40.50.720">
    <property type="entry name" value="NAD(P)-binding Rossmann-like Domain"/>
    <property type="match status" value="1"/>
</dbReference>
<evidence type="ECO:0000313" key="2">
    <source>
        <dbReference type="Proteomes" id="UP000190092"/>
    </source>
</evidence>
<dbReference type="SUPFAM" id="SSF51735">
    <property type="entry name" value="NAD(P)-binding Rossmann-fold domains"/>
    <property type="match status" value="1"/>
</dbReference>
<dbReference type="AlphaFoldDB" id="A0A1T4K355"/>
<dbReference type="InterPro" id="IPR036291">
    <property type="entry name" value="NAD(P)-bd_dom_sf"/>
</dbReference>
<protein>
    <submittedName>
        <fullName evidence="1">Short-chain dehydrogenase</fullName>
    </submittedName>
</protein>
<dbReference type="InterPro" id="IPR052184">
    <property type="entry name" value="SDR_enzymes"/>
</dbReference>
<proteinExistence type="predicted"/>
<dbReference type="STRING" id="225324.SAMN02745126_00678"/>
<reference evidence="2" key="1">
    <citation type="submission" date="2017-02" db="EMBL/GenBank/DDBJ databases">
        <authorList>
            <person name="Varghese N."/>
            <person name="Submissions S."/>
        </authorList>
    </citation>
    <scope>NUCLEOTIDE SEQUENCE [LARGE SCALE GENOMIC DNA]</scope>
    <source>
        <strain evidence="2">ATCC 27094</strain>
    </source>
</reference>
<dbReference type="EMBL" id="FUWJ01000001">
    <property type="protein sequence ID" value="SJZ36854.1"/>
    <property type="molecule type" value="Genomic_DNA"/>
</dbReference>
<dbReference type="Pfam" id="PF00106">
    <property type="entry name" value="adh_short"/>
    <property type="match status" value="1"/>
</dbReference>
<dbReference type="InterPro" id="IPR002347">
    <property type="entry name" value="SDR_fam"/>
</dbReference>
<organism evidence="1 2">
    <name type="scientific">Enhydrobacter aerosaccus</name>
    <dbReference type="NCBI Taxonomy" id="225324"/>
    <lineage>
        <taxon>Bacteria</taxon>
        <taxon>Pseudomonadati</taxon>
        <taxon>Pseudomonadota</taxon>
        <taxon>Alphaproteobacteria</taxon>
        <taxon>Hyphomicrobiales</taxon>
        <taxon>Enhydrobacter</taxon>
    </lineage>
</organism>
<accession>A0A1T4K355</accession>
<dbReference type="PRINTS" id="PR00081">
    <property type="entry name" value="GDHRDH"/>
</dbReference>
<evidence type="ECO:0000313" key="1">
    <source>
        <dbReference type="EMBL" id="SJZ36854.1"/>
    </source>
</evidence>
<gene>
    <name evidence="1" type="ORF">SAMN02745126_00678</name>
</gene>